<reference evidence="1 2" key="1">
    <citation type="submission" date="2017-06" db="EMBL/GenBank/DDBJ databases">
        <authorList>
            <person name="Kim H.J."/>
            <person name="Triplett B.A."/>
        </authorList>
    </citation>
    <scope>NUCLEOTIDE SEQUENCE [LARGE SCALE GENOMIC DNA]</scope>
    <source>
        <strain evidence="1 2">CGMCC 4.1858</strain>
    </source>
</reference>
<accession>A0A239JAG7</accession>
<sequence>MSDRPLKDEVLEELGDDRLREITGLLGTDADQAQQVVGSAVASITGVLTDDAVTPGGTAELCQAMEQAANEPEPLPAAAIGFAGLQGGTGQEPGRGVLAAVLAKVAAPAARAVAKRTGLPVEAVTAALETVIPVMAAVLARRAREKR</sequence>
<proteinExistence type="predicted"/>
<protein>
    <recommendedName>
        <fullName evidence="3">DUF937 domain-containing protein</fullName>
    </recommendedName>
</protein>
<evidence type="ECO:0000313" key="2">
    <source>
        <dbReference type="Proteomes" id="UP000198280"/>
    </source>
</evidence>
<dbReference type="OrthoDB" id="4335460at2"/>
<dbReference type="AlphaFoldDB" id="A0A239JAG7"/>
<name>A0A239JAG7_9ACTN</name>
<dbReference type="GeneID" id="95788274"/>
<dbReference type="InterPro" id="IPR009282">
    <property type="entry name" value="DUF937"/>
</dbReference>
<dbReference type="Proteomes" id="UP000198280">
    <property type="component" value="Unassembled WGS sequence"/>
</dbReference>
<evidence type="ECO:0008006" key="3">
    <source>
        <dbReference type="Google" id="ProtNLM"/>
    </source>
</evidence>
<dbReference type="RefSeq" id="WP_089225930.1">
    <property type="nucleotide sequence ID" value="NZ_CP108152.1"/>
</dbReference>
<dbReference type="EMBL" id="FZOF01000012">
    <property type="protein sequence ID" value="SNT03006.1"/>
    <property type="molecule type" value="Genomic_DNA"/>
</dbReference>
<evidence type="ECO:0000313" key="1">
    <source>
        <dbReference type="EMBL" id="SNT03006.1"/>
    </source>
</evidence>
<organism evidence="1 2">
    <name type="scientific">Actinacidiphila glaucinigra</name>
    <dbReference type="NCBI Taxonomy" id="235986"/>
    <lineage>
        <taxon>Bacteria</taxon>
        <taxon>Bacillati</taxon>
        <taxon>Actinomycetota</taxon>
        <taxon>Actinomycetes</taxon>
        <taxon>Kitasatosporales</taxon>
        <taxon>Streptomycetaceae</taxon>
        <taxon>Actinacidiphila</taxon>
    </lineage>
</organism>
<keyword evidence="2" id="KW-1185">Reference proteome</keyword>
<dbReference type="Pfam" id="PF06078">
    <property type="entry name" value="DUF937"/>
    <property type="match status" value="1"/>
</dbReference>
<gene>
    <name evidence="1" type="ORF">SAMN05216252_112172</name>
</gene>